<evidence type="ECO:0000313" key="2">
    <source>
        <dbReference type="EMBL" id="PJC33299.1"/>
    </source>
</evidence>
<comment type="caution">
    <text evidence="2">The sequence shown here is derived from an EMBL/GenBank/DDBJ whole genome shotgun (WGS) entry which is preliminary data.</text>
</comment>
<gene>
    <name evidence="2" type="ORF">CO051_01635</name>
</gene>
<keyword evidence="1" id="KW-1133">Transmembrane helix</keyword>
<organism evidence="2 3">
    <name type="scientific">Candidatus Roizmanbacteria bacterium CG_4_9_14_0_2_um_filter_39_13</name>
    <dbReference type="NCBI Taxonomy" id="1974839"/>
    <lineage>
        <taxon>Bacteria</taxon>
        <taxon>Candidatus Roizmaniibacteriota</taxon>
    </lineage>
</organism>
<dbReference type="EMBL" id="PFSC01000045">
    <property type="protein sequence ID" value="PJC33299.1"/>
    <property type="molecule type" value="Genomic_DNA"/>
</dbReference>
<accession>A0A2M8F1Y3</accession>
<name>A0A2M8F1Y3_9BACT</name>
<dbReference type="Proteomes" id="UP000231383">
    <property type="component" value="Unassembled WGS sequence"/>
</dbReference>
<dbReference type="AlphaFoldDB" id="A0A2M8F1Y3"/>
<protein>
    <recommendedName>
        <fullName evidence="4">Type 4 fimbrial biogenesis protein PilX N-terminal domain-containing protein</fullName>
    </recommendedName>
</protein>
<keyword evidence="1" id="KW-0472">Membrane</keyword>
<proteinExistence type="predicted"/>
<evidence type="ECO:0008006" key="4">
    <source>
        <dbReference type="Google" id="ProtNLM"/>
    </source>
</evidence>
<evidence type="ECO:0000313" key="3">
    <source>
        <dbReference type="Proteomes" id="UP000231383"/>
    </source>
</evidence>
<evidence type="ECO:0000256" key="1">
    <source>
        <dbReference type="SAM" id="Phobius"/>
    </source>
</evidence>
<sequence length="129" mass="13975">MQVNIQKNNQGQTLITLLVFTVVAMAIITTAVSIIINISKSASIVESHTIMSGAAESALENAILRVLRDPTYAGESILIGETLVEITVNGTDPIEIRADATYGEYTQAVQAEVSYVNNRLTVTSWDNLY</sequence>
<keyword evidence="1" id="KW-0812">Transmembrane</keyword>
<reference evidence="3" key="1">
    <citation type="submission" date="2017-09" db="EMBL/GenBank/DDBJ databases">
        <title>Depth-based differentiation of microbial function through sediment-hosted aquifers and enrichment of novel symbionts in the deep terrestrial subsurface.</title>
        <authorList>
            <person name="Probst A.J."/>
            <person name="Ladd B."/>
            <person name="Jarett J.K."/>
            <person name="Geller-Mcgrath D.E."/>
            <person name="Sieber C.M.K."/>
            <person name="Emerson J.B."/>
            <person name="Anantharaman K."/>
            <person name="Thomas B.C."/>
            <person name="Malmstrom R."/>
            <person name="Stieglmeier M."/>
            <person name="Klingl A."/>
            <person name="Woyke T."/>
            <person name="Ryan C.M."/>
            <person name="Banfield J.F."/>
        </authorList>
    </citation>
    <scope>NUCLEOTIDE SEQUENCE [LARGE SCALE GENOMIC DNA]</scope>
</reference>
<feature type="transmembrane region" description="Helical" evidence="1">
    <location>
        <begin position="12"/>
        <end position="36"/>
    </location>
</feature>